<evidence type="ECO:0000256" key="2">
    <source>
        <dbReference type="ARBA" id="ARBA00005582"/>
    </source>
</evidence>
<dbReference type="PANTHER" id="PTHR43046:SF2">
    <property type="entry name" value="8-OXO-DGTP DIPHOSPHATASE-RELATED"/>
    <property type="match status" value="1"/>
</dbReference>
<dbReference type="AlphaFoldDB" id="A0A426JR16"/>
<dbReference type="Pfam" id="PF00293">
    <property type="entry name" value="NUDIX"/>
    <property type="match status" value="1"/>
</dbReference>
<evidence type="ECO:0000313" key="7">
    <source>
        <dbReference type="Proteomes" id="UP000274515"/>
    </source>
</evidence>
<dbReference type="InterPro" id="IPR020476">
    <property type="entry name" value="Nudix_hydrolase"/>
</dbReference>
<keyword evidence="3 4" id="KW-0378">Hydrolase</keyword>
<name>A0A426JR16_9PSEU</name>
<proteinExistence type="inferred from homology"/>
<dbReference type="Proteomes" id="UP000274515">
    <property type="component" value="Unassembled WGS sequence"/>
</dbReference>
<dbReference type="PROSITE" id="PS00893">
    <property type="entry name" value="NUDIX_BOX"/>
    <property type="match status" value="1"/>
</dbReference>
<protein>
    <submittedName>
        <fullName evidence="6">NUDIX domain-containing protein</fullName>
    </submittedName>
</protein>
<dbReference type="PANTHER" id="PTHR43046">
    <property type="entry name" value="GDP-MANNOSE MANNOSYL HYDROLASE"/>
    <property type="match status" value="1"/>
</dbReference>
<evidence type="ECO:0000256" key="1">
    <source>
        <dbReference type="ARBA" id="ARBA00001946"/>
    </source>
</evidence>
<reference evidence="6 7" key="1">
    <citation type="submission" date="2018-11" db="EMBL/GenBank/DDBJ databases">
        <title>Saccharopolyspora rhizosphaerae sp. nov., an actinomycete isolated from rhizosphere soil in Thailand.</title>
        <authorList>
            <person name="Intra B."/>
            <person name="Euanorasetr J."/>
            <person name="Take A."/>
            <person name="Inahashi Y."/>
            <person name="Mori M."/>
            <person name="Panbangred W."/>
            <person name="Matsumoto A."/>
        </authorList>
    </citation>
    <scope>NUCLEOTIDE SEQUENCE [LARGE SCALE GENOMIC DNA]</scope>
    <source>
        <strain evidence="6 7">H219</strain>
    </source>
</reference>
<comment type="cofactor">
    <cofactor evidence="1">
        <name>Mg(2+)</name>
        <dbReference type="ChEBI" id="CHEBI:18420"/>
    </cofactor>
</comment>
<evidence type="ECO:0000256" key="4">
    <source>
        <dbReference type="RuleBase" id="RU003476"/>
    </source>
</evidence>
<comment type="caution">
    <text evidence="6">The sequence shown here is derived from an EMBL/GenBank/DDBJ whole genome shotgun (WGS) entry which is preliminary data.</text>
</comment>
<accession>A0A426JR16</accession>
<dbReference type="CDD" id="cd04690">
    <property type="entry name" value="NUDIX_Hydrolase"/>
    <property type="match status" value="1"/>
</dbReference>
<keyword evidence="7" id="KW-1185">Reference proteome</keyword>
<dbReference type="InterPro" id="IPR000086">
    <property type="entry name" value="NUDIX_hydrolase_dom"/>
</dbReference>
<dbReference type="GO" id="GO:0016787">
    <property type="term" value="F:hydrolase activity"/>
    <property type="evidence" value="ECO:0007669"/>
    <property type="project" value="UniProtKB-KW"/>
</dbReference>
<comment type="similarity">
    <text evidence="2 4">Belongs to the Nudix hydrolase family.</text>
</comment>
<dbReference type="OrthoDB" id="9801098at2"/>
<dbReference type="PRINTS" id="PR00502">
    <property type="entry name" value="NUDIXFAMILY"/>
</dbReference>
<feature type="domain" description="Nudix hydrolase" evidence="5">
    <location>
        <begin position="17"/>
        <end position="143"/>
    </location>
</feature>
<organism evidence="6 7">
    <name type="scientific">Saccharopolyspora rhizosphaerae</name>
    <dbReference type="NCBI Taxonomy" id="2492662"/>
    <lineage>
        <taxon>Bacteria</taxon>
        <taxon>Bacillati</taxon>
        <taxon>Actinomycetota</taxon>
        <taxon>Actinomycetes</taxon>
        <taxon>Pseudonocardiales</taxon>
        <taxon>Pseudonocardiaceae</taxon>
        <taxon>Saccharopolyspora</taxon>
    </lineage>
</organism>
<evidence type="ECO:0000256" key="3">
    <source>
        <dbReference type="ARBA" id="ARBA00022801"/>
    </source>
</evidence>
<dbReference type="InterPro" id="IPR015797">
    <property type="entry name" value="NUDIX_hydrolase-like_dom_sf"/>
</dbReference>
<dbReference type="Gene3D" id="3.90.79.10">
    <property type="entry name" value="Nucleoside Triphosphate Pyrophosphohydrolase"/>
    <property type="match status" value="1"/>
</dbReference>
<gene>
    <name evidence="6" type="ORF">EIL87_16290</name>
</gene>
<evidence type="ECO:0000313" key="6">
    <source>
        <dbReference type="EMBL" id="RRO15583.1"/>
    </source>
</evidence>
<evidence type="ECO:0000259" key="5">
    <source>
        <dbReference type="PROSITE" id="PS51462"/>
    </source>
</evidence>
<dbReference type="InterPro" id="IPR020084">
    <property type="entry name" value="NUDIX_hydrolase_CS"/>
</dbReference>
<dbReference type="SUPFAM" id="SSF55811">
    <property type="entry name" value="Nudix"/>
    <property type="match status" value="1"/>
</dbReference>
<dbReference type="EMBL" id="RSAA01000015">
    <property type="protein sequence ID" value="RRO15583.1"/>
    <property type="molecule type" value="Genomic_DNA"/>
</dbReference>
<sequence>MCPRRQASVRKHERVTSLIKAVGLVRFVDRRLLLVRSEDQHAFYLPGGSIEPGESEPEALHREVAEELGVELREPRFFARYRNDAVGRGDGVEVDLACYTGVFDGEPVASAEIAELGWFTRAEYAEHRVTAPAILDLYADLDPAW</sequence>
<dbReference type="PROSITE" id="PS51462">
    <property type="entry name" value="NUDIX"/>
    <property type="match status" value="1"/>
</dbReference>